<dbReference type="PROSITE" id="PS51257">
    <property type="entry name" value="PROKAR_LIPOPROTEIN"/>
    <property type="match status" value="1"/>
</dbReference>
<dbReference type="Proteomes" id="UP000256345">
    <property type="component" value="Unassembled WGS sequence"/>
</dbReference>
<protein>
    <recommendedName>
        <fullName evidence="4">Lipoprotein</fullName>
    </recommendedName>
</protein>
<feature type="chain" id="PRO_5047310517" description="Lipoprotein" evidence="1">
    <location>
        <begin position="26"/>
        <end position="97"/>
    </location>
</feature>
<keyword evidence="3" id="KW-1185">Reference proteome</keyword>
<evidence type="ECO:0000313" key="3">
    <source>
        <dbReference type="Proteomes" id="UP000256345"/>
    </source>
</evidence>
<organism evidence="2 3">
    <name type="scientific">Archangium gephyra</name>
    <dbReference type="NCBI Taxonomy" id="48"/>
    <lineage>
        <taxon>Bacteria</taxon>
        <taxon>Pseudomonadati</taxon>
        <taxon>Myxococcota</taxon>
        <taxon>Myxococcia</taxon>
        <taxon>Myxococcales</taxon>
        <taxon>Cystobacterineae</taxon>
        <taxon>Archangiaceae</taxon>
        <taxon>Archangium</taxon>
    </lineage>
</organism>
<proteinExistence type="predicted"/>
<gene>
    <name evidence="2" type="ORF">ATI61_105231</name>
</gene>
<evidence type="ECO:0000313" key="2">
    <source>
        <dbReference type="EMBL" id="REG31904.1"/>
    </source>
</evidence>
<accession>A0ABX9K223</accession>
<reference evidence="2 3" key="1">
    <citation type="submission" date="2018-08" db="EMBL/GenBank/DDBJ databases">
        <title>Genomic Encyclopedia of Archaeal and Bacterial Type Strains, Phase II (KMG-II): from individual species to whole genera.</title>
        <authorList>
            <person name="Goeker M."/>
        </authorList>
    </citation>
    <scope>NUCLEOTIDE SEQUENCE [LARGE SCALE GENOMIC DNA]</scope>
    <source>
        <strain evidence="2 3">DSM 2261</strain>
    </source>
</reference>
<dbReference type="EMBL" id="QUMU01000005">
    <property type="protein sequence ID" value="REG31904.1"/>
    <property type="molecule type" value="Genomic_DNA"/>
</dbReference>
<evidence type="ECO:0000256" key="1">
    <source>
        <dbReference type="SAM" id="SignalP"/>
    </source>
</evidence>
<feature type="signal peptide" evidence="1">
    <location>
        <begin position="1"/>
        <end position="25"/>
    </location>
</feature>
<sequence length="97" mass="9752">MSVRTMFLALSTTALLGCASTPATATRTEAQRNETEAKACGCDHKAQEGSTQAAEGHHAAGCSCPHCGHTAKSAEAQGTEGEAATCGCAHGHEGHQG</sequence>
<evidence type="ECO:0008006" key="4">
    <source>
        <dbReference type="Google" id="ProtNLM"/>
    </source>
</evidence>
<keyword evidence="1" id="KW-0732">Signal</keyword>
<name>A0ABX9K223_9BACT</name>
<comment type="caution">
    <text evidence="2">The sequence shown here is derived from an EMBL/GenBank/DDBJ whole genome shotgun (WGS) entry which is preliminary data.</text>
</comment>
<dbReference type="RefSeq" id="WP_047859989.1">
    <property type="nucleotide sequence ID" value="NZ_CP011509.1"/>
</dbReference>